<reference evidence="1" key="1">
    <citation type="journal article" date="2021" name="Proc. Natl. Acad. Sci. U.S.A.">
        <title>A Catalog of Tens of Thousands of Viruses from Human Metagenomes Reveals Hidden Associations with Chronic Diseases.</title>
        <authorList>
            <person name="Tisza M.J."/>
            <person name="Buck C.B."/>
        </authorList>
    </citation>
    <scope>NUCLEOTIDE SEQUENCE</scope>
    <source>
        <strain evidence="1">Ct3R83</strain>
    </source>
</reference>
<name>A0A8S5LPQ4_9CAUD</name>
<evidence type="ECO:0000313" key="1">
    <source>
        <dbReference type="EMBL" id="DAD71926.1"/>
    </source>
</evidence>
<protein>
    <submittedName>
        <fullName evidence="1">Uncharacterized protein</fullName>
    </submittedName>
</protein>
<sequence>MLRNRSVFVRKYPLQFLTGVYNVREQERCPLLYEKFPF</sequence>
<organism evidence="1">
    <name type="scientific">Siphoviridae sp. ct3R83</name>
    <dbReference type="NCBI Taxonomy" id="2827559"/>
    <lineage>
        <taxon>Viruses</taxon>
        <taxon>Duplodnaviria</taxon>
        <taxon>Heunggongvirae</taxon>
        <taxon>Uroviricota</taxon>
        <taxon>Caudoviricetes</taxon>
    </lineage>
</organism>
<proteinExistence type="predicted"/>
<accession>A0A8S5LPQ4</accession>
<dbReference type="EMBL" id="BK015889">
    <property type="protein sequence ID" value="DAD71926.1"/>
    <property type="molecule type" value="Genomic_DNA"/>
</dbReference>